<keyword evidence="6" id="KW-0680">Restriction system</keyword>
<protein>
    <recommendedName>
        <fullName evidence="2">site-specific DNA-methyltransferase (adenine-specific)</fullName>
        <ecNumber evidence="2">2.1.1.72</ecNumber>
    </recommendedName>
</protein>
<dbReference type="InterPro" id="IPR051537">
    <property type="entry name" value="DNA_Adenine_Mtase"/>
</dbReference>
<dbReference type="GO" id="GO:0032259">
    <property type="term" value="P:methylation"/>
    <property type="evidence" value="ECO:0007669"/>
    <property type="project" value="UniProtKB-KW"/>
</dbReference>
<dbReference type="REBASE" id="45788">
    <property type="entry name" value="M.Awo1030ORF17840P"/>
</dbReference>
<evidence type="ECO:0000256" key="5">
    <source>
        <dbReference type="ARBA" id="ARBA00022691"/>
    </source>
</evidence>
<dbReference type="GO" id="GO:0016787">
    <property type="term" value="F:hydrolase activity"/>
    <property type="evidence" value="ECO:0007669"/>
    <property type="project" value="UniProtKB-KW"/>
</dbReference>
<evidence type="ECO:0000256" key="4">
    <source>
        <dbReference type="ARBA" id="ARBA00022679"/>
    </source>
</evidence>
<dbReference type="EC" id="2.1.1.72" evidence="2"/>
<dbReference type="InterPro" id="IPR029063">
    <property type="entry name" value="SAM-dependent_MTases_sf"/>
</dbReference>
<keyword evidence="4 9" id="KW-0808">Transferase</keyword>
<proteinExistence type="inferred from homology"/>
<evidence type="ECO:0000313" key="9">
    <source>
        <dbReference type="EMBL" id="AFA48564.1"/>
    </source>
</evidence>
<dbReference type="Proteomes" id="UP000007177">
    <property type="component" value="Chromosome"/>
</dbReference>
<dbReference type="InterPro" id="IPR003356">
    <property type="entry name" value="DNA_methylase_A-5"/>
</dbReference>
<reference evidence="9 10" key="2">
    <citation type="journal article" date="2012" name="PLoS ONE">
        <title>An ancient pathway combining carbon dioxide fixation with the generation and utilization of a sodium ion gradient for ATP synthesis.</title>
        <authorList>
            <person name="Poehlein A."/>
            <person name="Schmidt S."/>
            <person name="Kaster A.K."/>
            <person name="Goenrich M."/>
            <person name="Vollmers J."/>
            <person name="Thurmer A."/>
            <person name="Bertsch J."/>
            <person name="Schuchmann K."/>
            <person name="Voigt B."/>
            <person name="Hecker M."/>
            <person name="Daniel R."/>
            <person name="Thauer R.K."/>
            <person name="Gottschalk G."/>
            <person name="Muller V."/>
        </authorList>
    </citation>
    <scope>NUCLEOTIDE SEQUENCE [LARGE SCALE GENOMIC DNA]</scope>
    <source>
        <strain evidence="10">ATCC 29683 / DSM 1030 / JCM 2381 / KCTC 1655 / WB1</strain>
    </source>
</reference>
<dbReference type="Gene3D" id="3.40.50.150">
    <property type="entry name" value="Vaccinia Virus protein VP39"/>
    <property type="match status" value="1"/>
</dbReference>
<dbReference type="HOGENOM" id="CLU_018284_2_0_9"/>
<dbReference type="AlphaFoldDB" id="H6LIJ0"/>
<dbReference type="Gene3D" id="1.20.1260.30">
    <property type="match status" value="1"/>
</dbReference>
<name>H6LIJ0_ACEWD</name>
<comment type="catalytic activity">
    <reaction evidence="7">
        <text>a 2'-deoxyadenosine in DNA + S-adenosyl-L-methionine = an N(6)-methyl-2'-deoxyadenosine in DNA + S-adenosyl-L-homocysteine + H(+)</text>
        <dbReference type="Rhea" id="RHEA:15197"/>
        <dbReference type="Rhea" id="RHEA-COMP:12418"/>
        <dbReference type="Rhea" id="RHEA-COMP:12419"/>
        <dbReference type="ChEBI" id="CHEBI:15378"/>
        <dbReference type="ChEBI" id="CHEBI:57856"/>
        <dbReference type="ChEBI" id="CHEBI:59789"/>
        <dbReference type="ChEBI" id="CHEBI:90615"/>
        <dbReference type="ChEBI" id="CHEBI:90616"/>
        <dbReference type="EC" id="2.1.1.72"/>
    </reaction>
</comment>
<dbReference type="InterPro" id="IPR038333">
    <property type="entry name" value="T1MK-like_N_sf"/>
</dbReference>
<dbReference type="SUPFAM" id="SSF53335">
    <property type="entry name" value="S-adenosyl-L-methionine-dependent methyltransferases"/>
    <property type="match status" value="1"/>
</dbReference>
<dbReference type="EMBL" id="CP002987">
    <property type="protein sequence ID" value="AFA48564.1"/>
    <property type="molecule type" value="Genomic_DNA"/>
</dbReference>
<keyword evidence="5" id="KW-0949">S-adenosyl-L-methionine</keyword>
<sequence>MIMKTSELLLKFSDSCQMLGASKITTHRFATELTYLLFLKMIDEKELEACLPEKYSWASLVKKQGIELKRFYNELLTNLSENYNSVTRQIYVGSHSSIAEPKNLEKMIRCIDALDWYEAKTEGLAITFEKLLDKVVAENKNAADFFFTPKRLIDLMVILLAPQPGERCNDPVCGTFDFMIAADQFVKAQTDNNFMLPLEAQEFQICQAFTGCEAIHESQRLGLMNAFLHDLEGEITLGDVMSSQGQKLKNYDLILTNLVFETKHEMELTTRKDLTYPTKERALNILQHIYRSLKADGNARAGVILTDAVLANETEGIAIRHDLMNKCDLQQVLFLPAGLFGANDQGSSVLFFTRGQTEKNNTKEVWFYDLHTGINPCEKAFESKHFNAVKKAFTAKNRHKIKDIRFFCRSRDVLRNNYERLDYHSINR</sequence>
<reference evidence="10" key="1">
    <citation type="submission" date="2011-07" db="EMBL/GenBank/DDBJ databases">
        <title>Complete genome sequence of Acetobacterium woodii.</title>
        <authorList>
            <person name="Poehlein A."/>
            <person name="Schmidt S."/>
            <person name="Kaster A.-K."/>
            <person name="Goenrich M."/>
            <person name="Vollmers J."/>
            <person name="Thuermer A."/>
            <person name="Gottschalk G."/>
            <person name="Thauer R.K."/>
            <person name="Daniel R."/>
            <person name="Mueller V."/>
        </authorList>
    </citation>
    <scope>NUCLEOTIDE SEQUENCE [LARGE SCALE GENOMIC DNA]</scope>
    <source>
        <strain evidence="10">ATCC 29683 / DSM 1030 / JCM 2381 / KCTC 1655 / WB1</strain>
    </source>
</reference>
<evidence type="ECO:0000256" key="7">
    <source>
        <dbReference type="ARBA" id="ARBA00047942"/>
    </source>
</evidence>
<evidence type="ECO:0000256" key="2">
    <source>
        <dbReference type="ARBA" id="ARBA00011900"/>
    </source>
</evidence>
<dbReference type="GO" id="GO:0008170">
    <property type="term" value="F:N-methyltransferase activity"/>
    <property type="evidence" value="ECO:0007669"/>
    <property type="project" value="InterPro"/>
</dbReference>
<dbReference type="GO" id="GO:0003677">
    <property type="term" value="F:DNA binding"/>
    <property type="evidence" value="ECO:0007669"/>
    <property type="project" value="InterPro"/>
</dbReference>
<evidence type="ECO:0000259" key="8">
    <source>
        <dbReference type="Pfam" id="PF02384"/>
    </source>
</evidence>
<keyword evidence="9" id="KW-0378">Hydrolase</keyword>
<dbReference type="eggNOG" id="COG0286">
    <property type="taxonomic scope" value="Bacteria"/>
</dbReference>
<dbReference type="GO" id="GO:0009307">
    <property type="term" value="P:DNA restriction-modification system"/>
    <property type="evidence" value="ECO:0007669"/>
    <property type="project" value="UniProtKB-KW"/>
</dbReference>
<keyword evidence="3 9" id="KW-0489">Methyltransferase</keyword>
<gene>
    <name evidence="9" type="primary">hsdM4</name>
    <name evidence="9" type="ordered locus">Awo_c17840</name>
</gene>
<dbReference type="KEGG" id="awo:Awo_c17840"/>
<evidence type="ECO:0000256" key="1">
    <source>
        <dbReference type="ARBA" id="ARBA00006594"/>
    </source>
</evidence>
<feature type="domain" description="DNA methylase adenine-specific" evidence="8">
    <location>
        <begin position="127"/>
        <end position="414"/>
    </location>
</feature>
<dbReference type="Pfam" id="PF02384">
    <property type="entry name" value="N6_Mtase"/>
    <property type="match status" value="1"/>
</dbReference>
<evidence type="ECO:0000313" key="10">
    <source>
        <dbReference type="Proteomes" id="UP000007177"/>
    </source>
</evidence>
<organism evidence="9 10">
    <name type="scientific">Acetobacterium woodii (strain ATCC 29683 / DSM 1030 / JCM 2381 / KCTC 1655 / WB1)</name>
    <dbReference type="NCBI Taxonomy" id="931626"/>
    <lineage>
        <taxon>Bacteria</taxon>
        <taxon>Bacillati</taxon>
        <taxon>Bacillota</taxon>
        <taxon>Clostridia</taxon>
        <taxon>Eubacteriales</taxon>
        <taxon>Eubacteriaceae</taxon>
        <taxon>Acetobacterium</taxon>
    </lineage>
</organism>
<evidence type="ECO:0000256" key="6">
    <source>
        <dbReference type="ARBA" id="ARBA00022747"/>
    </source>
</evidence>
<comment type="similarity">
    <text evidence="1">Belongs to the N(4)/N(6)-methyltransferase family.</text>
</comment>
<keyword evidence="10" id="KW-1185">Reference proteome</keyword>
<dbReference type="PANTHER" id="PTHR42933:SF4">
    <property type="entry name" value="TYPE I RESTRICTION ENZYME ECOKI METHYLASE SUBUNIT"/>
    <property type="match status" value="1"/>
</dbReference>
<dbReference type="RefSeq" id="WP_014356164.1">
    <property type="nucleotide sequence ID" value="NC_016894.1"/>
</dbReference>
<dbReference type="PANTHER" id="PTHR42933">
    <property type="entry name" value="SLR6095 PROTEIN"/>
    <property type="match status" value="1"/>
</dbReference>
<dbReference type="STRING" id="931626.Awo_c17840"/>
<evidence type="ECO:0000256" key="3">
    <source>
        <dbReference type="ARBA" id="ARBA00022603"/>
    </source>
</evidence>
<dbReference type="GO" id="GO:0009007">
    <property type="term" value="F:site-specific DNA-methyltransferase (adenine-specific) activity"/>
    <property type="evidence" value="ECO:0007669"/>
    <property type="project" value="UniProtKB-EC"/>
</dbReference>
<accession>H6LIJ0</accession>